<dbReference type="EMBL" id="LGUF01000007">
    <property type="protein sequence ID" value="KON88136.1"/>
    <property type="molecule type" value="Genomic_DNA"/>
</dbReference>
<keyword evidence="1" id="KW-0812">Transmembrane</keyword>
<organism evidence="2 3">
    <name type="scientific">Sporosarcina globispora</name>
    <name type="common">Bacillus globisporus</name>
    <dbReference type="NCBI Taxonomy" id="1459"/>
    <lineage>
        <taxon>Bacteria</taxon>
        <taxon>Bacillati</taxon>
        <taxon>Bacillota</taxon>
        <taxon>Bacilli</taxon>
        <taxon>Bacillales</taxon>
        <taxon>Caryophanaceae</taxon>
        <taxon>Sporosarcina</taxon>
    </lineage>
</organism>
<evidence type="ECO:0000256" key="1">
    <source>
        <dbReference type="SAM" id="Phobius"/>
    </source>
</evidence>
<dbReference type="PATRIC" id="fig|1459.3.peg.3457"/>
<proteinExistence type="predicted"/>
<keyword evidence="3" id="KW-1185">Reference proteome</keyword>
<sequence>MDRTSFLRYHLYPLLLCLVLFVCLFVFMNDSYTGFFSSFVPILMISCIPAGWHTFNYVKFVLTYREKSQSEILINYYEYRRNSDRANFIILLIKWFIKIPIAFLIGIPSIFYLLYKISKEIRELKQQDNYHM</sequence>
<comment type="caution">
    <text evidence="2">The sequence shown here is derived from an EMBL/GenBank/DDBJ whole genome shotgun (WGS) entry which is preliminary data.</text>
</comment>
<reference evidence="3" key="1">
    <citation type="submission" date="2015-07" db="EMBL/GenBank/DDBJ databases">
        <title>Fjat-10036 dsm4.</title>
        <authorList>
            <person name="Liu B."/>
            <person name="Wang J."/>
            <person name="Zhu Y."/>
            <person name="Liu G."/>
            <person name="Chen Q."/>
            <person name="Chen Z."/>
            <person name="Lan J."/>
            <person name="Che J."/>
            <person name="Ge C."/>
            <person name="Shi H."/>
            <person name="Pan Z."/>
            <person name="Liu X."/>
        </authorList>
    </citation>
    <scope>NUCLEOTIDE SEQUENCE [LARGE SCALE GENOMIC DNA]</scope>
    <source>
        <strain evidence="3">DSM 4</strain>
    </source>
</reference>
<protein>
    <submittedName>
        <fullName evidence="2">Uncharacterized protein</fullName>
    </submittedName>
</protein>
<accession>A0A0M0GFB9</accession>
<feature type="transmembrane region" description="Helical" evidence="1">
    <location>
        <begin position="34"/>
        <end position="55"/>
    </location>
</feature>
<gene>
    <name evidence="2" type="ORF">AF332_15880</name>
</gene>
<feature type="transmembrane region" description="Helical" evidence="1">
    <location>
        <begin position="6"/>
        <end position="27"/>
    </location>
</feature>
<keyword evidence="1" id="KW-0472">Membrane</keyword>
<evidence type="ECO:0000313" key="2">
    <source>
        <dbReference type="EMBL" id="KON88136.1"/>
    </source>
</evidence>
<evidence type="ECO:0000313" key="3">
    <source>
        <dbReference type="Proteomes" id="UP000037109"/>
    </source>
</evidence>
<feature type="transmembrane region" description="Helical" evidence="1">
    <location>
        <begin position="88"/>
        <end position="115"/>
    </location>
</feature>
<dbReference type="AlphaFoldDB" id="A0A0M0GFB9"/>
<keyword evidence="1" id="KW-1133">Transmembrane helix</keyword>
<dbReference type="Proteomes" id="UP000037109">
    <property type="component" value="Unassembled WGS sequence"/>
</dbReference>
<name>A0A0M0GFB9_SPOGL</name>